<dbReference type="PATRIC" id="fig|1423802.4.peg.263"/>
<comment type="caution">
    <text evidence="1">The sequence shown here is derived from an EMBL/GenBank/DDBJ whole genome shotgun (WGS) entry which is preliminary data.</text>
</comment>
<organism evidence="1 2">
    <name type="scientific">Lentilactobacillus senioris DSM 24302 = JCM 17472</name>
    <dbReference type="NCBI Taxonomy" id="1423802"/>
    <lineage>
        <taxon>Bacteria</taxon>
        <taxon>Bacillati</taxon>
        <taxon>Bacillota</taxon>
        <taxon>Bacilli</taxon>
        <taxon>Lactobacillales</taxon>
        <taxon>Lactobacillaceae</taxon>
        <taxon>Lentilactobacillus</taxon>
    </lineage>
</organism>
<name>A0A0R2CPK2_9LACO</name>
<reference evidence="1 2" key="1">
    <citation type="journal article" date="2015" name="Genome Announc.">
        <title>Expanding the biotechnology potential of lactobacilli through comparative genomics of 213 strains and associated genera.</title>
        <authorList>
            <person name="Sun Z."/>
            <person name="Harris H.M."/>
            <person name="McCann A."/>
            <person name="Guo C."/>
            <person name="Argimon S."/>
            <person name="Zhang W."/>
            <person name="Yang X."/>
            <person name="Jeffery I.B."/>
            <person name="Cooney J.C."/>
            <person name="Kagawa T.F."/>
            <person name="Liu W."/>
            <person name="Song Y."/>
            <person name="Salvetti E."/>
            <person name="Wrobel A."/>
            <person name="Rasinkangas P."/>
            <person name="Parkhill J."/>
            <person name="Rea M.C."/>
            <person name="O'Sullivan O."/>
            <person name="Ritari J."/>
            <person name="Douillard F.P."/>
            <person name="Paul Ross R."/>
            <person name="Yang R."/>
            <person name="Briner A.E."/>
            <person name="Felis G.E."/>
            <person name="de Vos W.M."/>
            <person name="Barrangou R."/>
            <person name="Klaenhammer T.R."/>
            <person name="Caufield P.W."/>
            <person name="Cui Y."/>
            <person name="Zhang H."/>
            <person name="O'Toole P.W."/>
        </authorList>
    </citation>
    <scope>NUCLEOTIDE SEQUENCE [LARGE SCALE GENOMIC DNA]</scope>
    <source>
        <strain evidence="1 2">DSM 24302</strain>
    </source>
</reference>
<gene>
    <name evidence="1" type="ORF">FC56_GL000257</name>
</gene>
<proteinExistence type="predicted"/>
<dbReference type="Gene3D" id="3.30.1330.70">
    <property type="entry name" value="Holliday junction resolvase RusA"/>
    <property type="match status" value="1"/>
</dbReference>
<accession>A0A0R2CPK2</accession>
<dbReference type="AlphaFoldDB" id="A0A0R2CPK2"/>
<dbReference type="GO" id="GO:0006281">
    <property type="term" value="P:DNA repair"/>
    <property type="evidence" value="ECO:0007669"/>
    <property type="project" value="InterPro"/>
</dbReference>
<dbReference type="EMBL" id="AYZR01000008">
    <property type="protein sequence ID" value="KRM93544.1"/>
    <property type="molecule type" value="Genomic_DNA"/>
</dbReference>
<evidence type="ECO:0000313" key="2">
    <source>
        <dbReference type="Proteomes" id="UP000051256"/>
    </source>
</evidence>
<protein>
    <submittedName>
        <fullName evidence="1">Uncharacterized protein</fullName>
    </submittedName>
</protein>
<dbReference type="STRING" id="1423802.FC56_GL000257"/>
<dbReference type="Proteomes" id="UP000051256">
    <property type="component" value="Unassembled WGS sequence"/>
</dbReference>
<dbReference type="SUPFAM" id="SSF103084">
    <property type="entry name" value="Holliday junction resolvase RusA"/>
    <property type="match status" value="1"/>
</dbReference>
<dbReference type="InterPro" id="IPR036614">
    <property type="entry name" value="RusA-like_sf"/>
</dbReference>
<dbReference type="GO" id="GO:0000287">
    <property type="term" value="F:magnesium ion binding"/>
    <property type="evidence" value="ECO:0007669"/>
    <property type="project" value="InterPro"/>
</dbReference>
<dbReference type="Pfam" id="PF05866">
    <property type="entry name" value="RusA"/>
    <property type="match status" value="1"/>
</dbReference>
<dbReference type="GO" id="GO:0006310">
    <property type="term" value="P:DNA recombination"/>
    <property type="evidence" value="ECO:0007669"/>
    <property type="project" value="InterPro"/>
</dbReference>
<dbReference type="InterPro" id="IPR008822">
    <property type="entry name" value="Endonuclease_RusA-like"/>
</dbReference>
<keyword evidence="2" id="KW-1185">Reference proteome</keyword>
<sequence>MKMTSPTANKIIIPGELPTLNEYSDAERGNKYHGSNLKRANTALCSMCVKAAMNKGLTVDGKIDIHCHWYMKNRKKDKDNIRFAIKFIQDGMMKAGLIKNDGWKQIGDYFDEFSVDKENPRIEVEITPHE</sequence>
<evidence type="ECO:0000313" key="1">
    <source>
        <dbReference type="EMBL" id="KRM93544.1"/>
    </source>
</evidence>